<evidence type="ECO:0000313" key="3">
    <source>
        <dbReference type="Proteomes" id="UP000289794"/>
    </source>
</evidence>
<gene>
    <name evidence="2" type="ORF">PMF13cell1_00152</name>
</gene>
<dbReference type="AlphaFoldDB" id="A0A4P6LS28"/>
<organism evidence="2 3">
    <name type="scientific">Blautia producta</name>
    <dbReference type="NCBI Taxonomy" id="33035"/>
    <lineage>
        <taxon>Bacteria</taxon>
        <taxon>Bacillati</taxon>
        <taxon>Bacillota</taxon>
        <taxon>Clostridia</taxon>
        <taxon>Lachnospirales</taxon>
        <taxon>Lachnospiraceae</taxon>
        <taxon>Blautia</taxon>
    </lineage>
</organism>
<reference evidence="2 3" key="1">
    <citation type="submission" date="2019-01" db="EMBL/GenBank/DDBJ databases">
        <title>PMF-metabolizing Aryl O-demethylase.</title>
        <authorList>
            <person name="Kim M."/>
        </authorList>
    </citation>
    <scope>NUCLEOTIDE SEQUENCE [LARGE SCALE GENOMIC DNA]</scope>
    <source>
        <strain evidence="2 3">PMF1</strain>
    </source>
</reference>
<accession>A0A4P6LS28</accession>
<protein>
    <submittedName>
        <fullName evidence="2">Uncharacterized protein</fullName>
    </submittedName>
</protein>
<evidence type="ECO:0000256" key="1">
    <source>
        <dbReference type="SAM" id="Phobius"/>
    </source>
</evidence>
<evidence type="ECO:0000313" key="2">
    <source>
        <dbReference type="EMBL" id="QBE94659.1"/>
    </source>
</evidence>
<sequence length="45" mass="5357">MIDLSRVQKYYVACGLYIRYFYPYLFDKALIIAGFLLKDKDKTLS</sequence>
<dbReference type="EMBL" id="CP035945">
    <property type="protein sequence ID" value="QBE94659.1"/>
    <property type="molecule type" value="Genomic_DNA"/>
</dbReference>
<feature type="transmembrane region" description="Helical" evidence="1">
    <location>
        <begin position="20"/>
        <end position="37"/>
    </location>
</feature>
<dbReference type="KEGG" id="bpro:PMF13cell1_00152"/>
<keyword evidence="1" id="KW-0472">Membrane</keyword>
<dbReference type="Proteomes" id="UP000289794">
    <property type="component" value="Chromosome"/>
</dbReference>
<name>A0A4P6LS28_9FIRM</name>
<proteinExistence type="predicted"/>
<keyword evidence="1" id="KW-1133">Transmembrane helix</keyword>
<keyword evidence="1" id="KW-0812">Transmembrane</keyword>